<dbReference type="EnsemblMetazoa" id="XM_029489714.1">
    <property type="protein sequence ID" value="XP_029345574.1"/>
    <property type="gene ID" value="LOC115034090"/>
</dbReference>
<feature type="compositionally biased region" description="Polar residues" evidence="1">
    <location>
        <begin position="73"/>
        <end position="84"/>
    </location>
</feature>
<dbReference type="GeneID" id="115034090"/>
<reference evidence="3" key="1">
    <citation type="submission" date="2010-06" db="EMBL/GenBank/DDBJ databases">
        <authorList>
            <person name="Jiang H."/>
            <person name="Abraham K."/>
            <person name="Ali S."/>
            <person name="Alsbrooks S.L."/>
            <person name="Anim B.N."/>
            <person name="Anosike U.S."/>
            <person name="Attaway T."/>
            <person name="Bandaranaike D.P."/>
            <person name="Battles P.K."/>
            <person name="Bell S.N."/>
            <person name="Bell A.V."/>
            <person name="Beltran B."/>
            <person name="Bickham C."/>
            <person name="Bustamante Y."/>
            <person name="Caleb T."/>
            <person name="Canada A."/>
            <person name="Cardenas V."/>
            <person name="Carter K."/>
            <person name="Chacko J."/>
            <person name="Chandrabose M.N."/>
            <person name="Chavez D."/>
            <person name="Chavez A."/>
            <person name="Chen L."/>
            <person name="Chu H.-S."/>
            <person name="Claassen K.J."/>
            <person name="Cockrell R."/>
            <person name="Collins M."/>
            <person name="Cooper J.A."/>
            <person name="Cree A."/>
            <person name="Curry S.M."/>
            <person name="Da Y."/>
            <person name="Dao M.D."/>
            <person name="Das B."/>
            <person name="Davila M.-L."/>
            <person name="Davy-Carroll L."/>
            <person name="Denson S."/>
            <person name="Dinh H."/>
            <person name="Ebong V.E."/>
            <person name="Edwards J.R."/>
            <person name="Egan A."/>
            <person name="El-Daye J."/>
            <person name="Escobedo L."/>
            <person name="Fernandez S."/>
            <person name="Fernando P.R."/>
            <person name="Flagg N."/>
            <person name="Forbes L.D."/>
            <person name="Fowler R.G."/>
            <person name="Fu Q."/>
            <person name="Gabisi R.A."/>
            <person name="Ganer J."/>
            <person name="Garbino Pronczuk A."/>
            <person name="Garcia R.M."/>
            <person name="Garner T."/>
            <person name="Garrett T.E."/>
            <person name="Gonzalez D.A."/>
            <person name="Hamid H."/>
            <person name="Hawkins E.S."/>
            <person name="Hirani K."/>
            <person name="Hogues M.E."/>
            <person name="Hollins B."/>
            <person name="Hsiao C.-H."/>
            <person name="Jabil R."/>
            <person name="James M.L."/>
            <person name="Jhangiani S.N."/>
            <person name="Johnson B."/>
            <person name="Johnson Q."/>
            <person name="Joshi V."/>
            <person name="Kalu J.B."/>
            <person name="Kam C."/>
            <person name="Kashfia A."/>
            <person name="Keebler J."/>
            <person name="Kisamo H."/>
            <person name="Kovar C.L."/>
            <person name="Lago L.A."/>
            <person name="Lai C.-Y."/>
            <person name="Laidlaw J."/>
            <person name="Lara F."/>
            <person name="Le T.-K."/>
            <person name="Lee S.L."/>
            <person name="Legall F.H."/>
            <person name="Lemon S.J."/>
            <person name="Lewis L.R."/>
            <person name="Li B."/>
            <person name="Liu Y."/>
            <person name="Liu Y.-S."/>
            <person name="Lopez J."/>
            <person name="Lozado R.J."/>
            <person name="Lu J."/>
            <person name="Madu R.C."/>
            <person name="Maheshwari M."/>
            <person name="Maheshwari R."/>
            <person name="Malloy K."/>
            <person name="Martinez E."/>
            <person name="Mathew T."/>
            <person name="Mercado I.C."/>
            <person name="Mercado C."/>
            <person name="Meyer B."/>
            <person name="Montgomery K."/>
            <person name="Morgan M.B."/>
            <person name="Munidasa M."/>
            <person name="Nazareth L.V."/>
            <person name="Nelson J."/>
            <person name="Ng B.M."/>
            <person name="Nguyen N.B."/>
            <person name="Nguyen P.Q."/>
            <person name="Nguyen T."/>
            <person name="Obregon M."/>
            <person name="Okwuonu G.O."/>
            <person name="Onwere C.G."/>
            <person name="Orozco G."/>
            <person name="Parra A."/>
            <person name="Patel S."/>
            <person name="Patil S."/>
            <person name="Perez A."/>
            <person name="Perez Y."/>
            <person name="Pham C."/>
            <person name="Primus E.L."/>
            <person name="Pu L.-L."/>
            <person name="Puazo M."/>
            <person name="Qin X."/>
            <person name="Quiroz J.B."/>
            <person name="Reese J."/>
            <person name="Richards S."/>
            <person name="Rives C.M."/>
            <person name="Robberts R."/>
            <person name="Ruiz S.J."/>
            <person name="Ruiz M.J."/>
            <person name="Santibanez J."/>
            <person name="Schneider B.W."/>
            <person name="Sisson I."/>
            <person name="Smith M."/>
            <person name="Sodergren E."/>
            <person name="Song X.-Z."/>
            <person name="Song B.B."/>
            <person name="Summersgill H."/>
            <person name="Thelus R."/>
            <person name="Thornton R.D."/>
            <person name="Trejos Z.Y."/>
            <person name="Usmani K."/>
            <person name="Vattathil S."/>
            <person name="Villasana D."/>
            <person name="Walker D.L."/>
            <person name="Wang S."/>
            <person name="Wang K."/>
            <person name="White C.S."/>
            <person name="Williams A.C."/>
            <person name="Williamson J."/>
            <person name="Wilson K."/>
            <person name="Woghiren I.O."/>
            <person name="Woodworth J.R."/>
            <person name="Worley K.C."/>
            <person name="Wright R.A."/>
            <person name="Wu W."/>
            <person name="Young L."/>
            <person name="Zhang L."/>
            <person name="Zhang J."/>
            <person name="Zhu Y."/>
            <person name="Muzny D.M."/>
            <person name="Weinstock G."/>
            <person name="Gibbs R.A."/>
        </authorList>
    </citation>
    <scope>NUCLEOTIDE SEQUENCE [LARGE SCALE GENOMIC DNA]</scope>
    <source>
        <strain evidence="3">LSR1</strain>
    </source>
</reference>
<reference evidence="2" key="2">
    <citation type="submission" date="2022-06" db="UniProtKB">
        <authorList>
            <consortium name="EnsemblMetazoa"/>
        </authorList>
    </citation>
    <scope>IDENTIFICATION</scope>
</reference>
<dbReference type="KEGG" id="api:115034090"/>
<name>A0A8R2JSQ8_ACYPI</name>
<evidence type="ECO:0000313" key="3">
    <source>
        <dbReference type="Proteomes" id="UP000007819"/>
    </source>
</evidence>
<keyword evidence="3" id="KW-1185">Reference proteome</keyword>
<dbReference type="Proteomes" id="UP000007819">
    <property type="component" value="Chromosome A2"/>
</dbReference>
<evidence type="ECO:0000313" key="2">
    <source>
        <dbReference type="EnsemblMetazoa" id="XP_029345574.1"/>
    </source>
</evidence>
<dbReference type="RefSeq" id="XP_029345574.1">
    <property type="nucleotide sequence ID" value="XM_029489714.1"/>
</dbReference>
<protein>
    <submittedName>
        <fullName evidence="2">Uncharacterized protein</fullName>
    </submittedName>
</protein>
<sequence>MAVNYNINAVNGVLLEILEEIIVGIMNGSYEDESDENIVPVVTFLLSAIGSDTTSSGDALSPGSEHSEPVDPTTISEEAPLSNTVREDDDTSVAVRVDEVIYQQ</sequence>
<dbReference type="AlphaFoldDB" id="A0A8R2JSQ8"/>
<evidence type="ECO:0000256" key="1">
    <source>
        <dbReference type="SAM" id="MobiDB-lite"/>
    </source>
</evidence>
<accession>A0A8R2JSQ8</accession>
<proteinExistence type="predicted"/>
<organism evidence="2 3">
    <name type="scientific">Acyrthosiphon pisum</name>
    <name type="common">Pea aphid</name>
    <dbReference type="NCBI Taxonomy" id="7029"/>
    <lineage>
        <taxon>Eukaryota</taxon>
        <taxon>Metazoa</taxon>
        <taxon>Ecdysozoa</taxon>
        <taxon>Arthropoda</taxon>
        <taxon>Hexapoda</taxon>
        <taxon>Insecta</taxon>
        <taxon>Pterygota</taxon>
        <taxon>Neoptera</taxon>
        <taxon>Paraneoptera</taxon>
        <taxon>Hemiptera</taxon>
        <taxon>Sternorrhyncha</taxon>
        <taxon>Aphidomorpha</taxon>
        <taxon>Aphidoidea</taxon>
        <taxon>Aphididae</taxon>
        <taxon>Macrosiphini</taxon>
        <taxon>Acyrthosiphon</taxon>
    </lineage>
</organism>
<feature type="region of interest" description="Disordered" evidence="1">
    <location>
        <begin position="52"/>
        <end position="90"/>
    </location>
</feature>